<organism evidence="2 3">
    <name type="scientific">Microterricola gilva</name>
    <dbReference type="NCBI Taxonomy" id="393267"/>
    <lineage>
        <taxon>Bacteria</taxon>
        <taxon>Bacillati</taxon>
        <taxon>Actinomycetota</taxon>
        <taxon>Actinomycetes</taxon>
        <taxon>Micrococcales</taxon>
        <taxon>Microbacteriaceae</taxon>
        <taxon>Microterricola</taxon>
    </lineage>
</organism>
<evidence type="ECO:0000256" key="1">
    <source>
        <dbReference type="SAM" id="SignalP"/>
    </source>
</evidence>
<keyword evidence="3" id="KW-1185">Reference proteome</keyword>
<dbReference type="EMBL" id="SHLC01000001">
    <property type="protein sequence ID" value="RZU67073.1"/>
    <property type="molecule type" value="Genomic_DNA"/>
</dbReference>
<evidence type="ECO:0000313" key="3">
    <source>
        <dbReference type="Proteomes" id="UP000291483"/>
    </source>
</evidence>
<feature type="chain" id="PRO_5021010219" evidence="1">
    <location>
        <begin position="27"/>
        <end position="200"/>
    </location>
</feature>
<gene>
    <name evidence="2" type="ORF">EV379_3450</name>
</gene>
<dbReference type="RefSeq" id="WP_130507170.1">
    <property type="nucleotide sequence ID" value="NZ_SHLC01000001.1"/>
</dbReference>
<dbReference type="NCBIfam" id="TIGR04089">
    <property type="entry name" value="exp_by_SipW_III"/>
    <property type="match status" value="1"/>
</dbReference>
<comment type="caution">
    <text evidence="2">The sequence shown here is derived from an EMBL/GenBank/DDBJ whole genome shotgun (WGS) entry which is preliminary data.</text>
</comment>
<dbReference type="AlphaFoldDB" id="A0A4Q8ASA5"/>
<keyword evidence="1" id="KW-0732">Signal</keyword>
<dbReference type="Proteomes" id="UP000291483">
    <property type="component" value="Unassembled WGS sequence"/>
</dbReference>
<dbReference type="InterPro" id="IPR024006">
    <property type="entry name" value="Alt_signal_exp_actinobact"/>
</dbReference>
<proteinExistence type="predicted"/>
<evidence type="ECO:0000313" key="2">
    <source>
        <dbReference type="EMBL" id="RZU67073.1"/>
    </source>
</evidence>
<reference evidence="2 3" key="1">
    <citation type="submission" date="2019-02" db="EMBL/GenBank/DDBJ databases">
        <title>Sequencing the genomes of 1000 actinobacteria strains.</title>
        <authorList>
            <person name="Klenk H.-P."/>
        </authorList>
    </citation>
    <scope>NUCLEOTIDE SEQUENCE [LARGE SCALE GENOMIC DNA]</scope>
    <source>
        <strain evidence="2 3">DSM 18319</strain>
    </source>
</reference>
<dbReference type="OrthoDB" id="5116488at2"/>
<accession>A0A4Q8ASA5</accession>
<dbReference type="NCBIfam" id="TIGR04088">
    <property type="entry name" value="cognate_SipW"/>
    <property type="match status" value="1"/>
</dbReference>
<feature type="signal peptide" evidence="1">
    <location>
        <begin position="1"/>
        <end position="26"/>
    </location>
</feature>
<name>A0A4Q8ASA5_9MICO</name>
<protein>
    <submittedName>
        <fullName evidence="2">Alternate signal-mediated exported protein</fullName>
    </submittedName>
</protein>
<sequence length="200" mass="19700">MKKITKAAIAGTVGAALLVGGAGSLAFWTDTATGPQIDIQSGQLDLGTVGTGTWTIQQSAAGVSPAQAAAVTFAPASDKIVPGDVLTTTVSVPVTLDGKNIKAKFDVAVKALVAGNATATAADTALITALNTGGVKVTKINGTAVAAGTTSANLTAGATVPVEISVTFPWGTAGEFNGAMLGKVKFQADYTLTQIPVATP</sequence>
<dbReference type="InterPro" id="IPR023833">
    <property type="entry name" value="Signal_pept_SipW-depend-type"/>
</dbReference>